<evidence type="ECO:0000256" key="4">
    <source>
        <dbReference type="ARBA" id="ARBA00022741"/>
    </source>
</evidence>
<dbReference type="EC" id="2.7.11.1" evidence="1"/>
<dbReference type="PROSITE" id="PS00108">
    <property type="entry name" value="PROTEIN_KINASE_ST"/>
    <property type="match status" value="1"/>
</dbReference>
<feature type="region of interest" description="Disordered" evidence="10">
    <location>
        <begin position="510"/>
        <end position="546"/>
    </location>
</feature>
<evidence type="ECO:0000256" key="8">
    <source>
        <dbReference type="ARBA" id="ARBA00048679"/>
    </source>
</evidence>
<keyword evidence="2" id="KW-0723">Serine/threonine-protein kinase</keyword>
<dbReference type="InterPro" id="IPR017441">
    <property type="entry name" value="Protein_kinase_ATP_BS"/>
</dbReference>
<dbReference type="PROSITE" id="PS00107">
    <property type="entry name" value="PROTEIN_KINASE_ATP"/>
    <property type="match status" value="1"/>
</dbReference>
<dbReference type="PANTHER" id="PTHR44899:SF6">
    <property type="entry name" value="SERINE_THREONINE PROTEIN KINASE"/>
    <property type="match status" value="1"/>
</dbReference>
<dbReference type="InterPro" id="IPR008271">
    <property type="entry name" value="Ser/Thr_kinase_AS"/>
</dbReference>
<keyword evidence="6 9" id="KW-0067">ATP-binding</keyword>
<evidence type="ECO:0000256" key="3">
    <source>
        <dbReference type="ARBA" id="ARBA00022679"/>
    </source>
</evidence>
<dbReference type="InterPro" id="IPR000719">
    <property type="entry name" value="Prot_kinase_dom"/>
</dbReference>
<dbReference type="SMART" id="SM00220">
    <property type="entry name" value="S_TKc"/>
    <property type="match status" value="1"/>
</dbReference>
<comment type="catalytic activity">
    <reaction evidence="8">
        <text>L-seryl-[protein] + ATP = O-phospho-L-seryl-[protein] + ADP + H(+)</text>
        <dbReference type="Rhea" id="RHEA:17989"/>
        <dbReference type="Rhea" id="RHEA-COMP:9863"/>
        <dbReference type="Rhea" id="RHEA-COMP:11604"/>
        <dbReference type="ChEBI" id="CHEBI:15378"/>
        <dbReference type="ChEBI" id="CHEBI:29999"/>
        <dbReference type="ChEBI" id="CHEBI:30616"/>
        <dbReference type="ChEBI" id="CHEBI:83421"/>
        <dbReference type="ChEBI" id="CHEBI:456216"/>
        <dbReference type="EC" id="2.7.11.1"/>
    </reaction>
</comment>
<evidence type="ECO:0000313" key="12">
    <source>
        <dbReference type="EMBL" id="KAK8890377.1"/>
    </source>
</evidence>
<evidence type="ECO:0000256" key="6">
    <source>
        <dbReference type="ARBA" id="ARBA00022840"/>
    </source>
</evidence>
<keyword evidence="5" id="KW-0418">Kinase</keyword>
<feature type="compositionally biased region" description="Polar residues" evidence="10">
    <location>
        <begin position="400"/>
        <end position="441"/>
    </location>
</feature>
<evidence type="ECO:0000259" key="11">
    <source>
        <dbReference type="PROSITE" id="PS50011"/>
    </source>
</evidence>
<evidence type="ECO:0000256" key="1">
    <source>
        <dbReference type="ARBA" id="ARBA00012513"/>
    </source>
</evidence>
<organism evidence="12 13">
    <name type="scientific">Tritrichomonas musculus</name>
    <dbReference type="NCBI Taxonomy" id="1915356"/>
    <lineage>
        <taxon>Eukaryota</taxon>
        <taxon>Metamonada</taxon>
        <taxon>Parabasalia</taxon>
        <taxon>Tritrichomonadida</taxon>
        <taxon>Tritrichomonadidae</taxon>
        <taxon>Tritrichomonas</taxon>
    </lineage>
</organism>
<evidence type="ECO:0000256" key="10">
    <source>
        <dbReference type="SAM" id="MobiDB-lite"/>
    </source>
</evidence>
<reference evidence="12 13" key="1">
    <citation type="submission" date="2024-04" db="EMBL/GenBank/DDBJ databases">
        <title>Tritrichomonas musculus Genome.</title>
        <authorList>
            <person name="Alves-Ferreira E."/>
            <person name="Grigg M."/>
            <person name="Lorenzi H."/>
            <person name="Galac M."/>
        </authorList>
    </citation>
    <scope>NUCLEOTIDE SEQUENCE [LARGE SCALE GENOMIC DNA]</scope>
    <source>
        <strain evidence="12 13">EAF2021</strain>
    </source>
</reference>
<dbReference type="InterPro" id="IPR051131">
    <property type="entry name" value="NEK_Ser/Thr_kinase_NIMA"/>
</dbReference>
<dbReference type="Proteomes" id="UP001470230">
    <property type="component" value="Unassembled WGS sequence"/>
</dbReference>
<dbReference type="Gene3D" id="1.10.510.10">
    <property type="entry name" value="Transferase(Phosphotransferase) domain 1"/>
    <property type="match status" value="1"/>
</dbReference>
<feature type="domain" description="Protein kinase" evidence="11">
    <location>
        <begin position="6"/>
        <end position="283"/>
    </location>
</feature>
<comment type="caution">
    <text evidence="12">The sequence shown here is derived from an EMBL/GenBank/DDBJ whole genome shotgun (WGS) entry which is preliminary data.</text>
</comment>
<evidence type="ECO:0000256" key="9">
    <source>
        <dbReference type="PROSITE-ProRule" id="PRU10141"/>
    </source>
</evidence>
<keyword evidence="3" id="KW-0808">Transferase</keyword>
<evidence type="ECO:0000256" key="7">
    <source>
        <dbReference type="ARBA" id="ARBA00047899"/>
    </source>
</evidence>
<proteinExistence type="predicted"/>
<sequence length="595" mass="68870">MKISGFQQEKILGEGSYGKVYKARRLSDNQAYALKIIDLSKLSFREIEDTVNEIRLMASVVSPFILCFYEAFAAEDQKRLCIVTEYAKLGDLSHLIERRKRKNRPLQEDQIWQFLLEILEGLRILHSCGVVHRDLKSANILISAPDLVKIGDLGIATVLHNHKTAFAKEMARTQIGTPLYIAPEVWKNRPYDQKCDIWSLGVLLYEMMTFSFPFMGRNQDDLQRRVCAGAYMVPKYIEKLYSRDLLSILRQLLMVDPKDRPSVDEILNMQSVKSHMDLLNPFLQSDLYRNTSLNEISMEGGHAKLLSTIHVPKANYDRYGRKNINLDNVQLPSQKYNKRPPVIKPIAERMHMKKGIPIPPSLDIATISTPDLTLITDQDLWSPIKNQDSCFSKSDDLNHNQDIQTNNTYPPSNPVSKKQPKQVQFVNQAPQPSVSQENRMNQGNVVKKNEVSFASPLKPSPRKPLPPITDQYIEPQVQQQPLQHMEDQIQLASAQQPKISPRMIPSRYKNLYKPCQNPQDKQYQDPRWRRRQPSPQKPREQPVANNNNIFNKQQQDVPWWYGQELQQQPMQPLPIQQRKHPVVAINPRFRRIGKY</sequence>
<keyword evidence="4 9" id="KW-0547">Nucleotide-binding</keyword>
<dbReference type="InterPro" id="IPR011009">
    <property type="entry name" value="Kinase-like_dom_sf"/>
</dbReference>
<evidence type="ECO:0000256" key="5">
    <source>
        <dbReference type="ARBA" id="ARBA00022777"/>
    </source>
</evidence>
<dbReference type="SUPFAM" id="SSF56112">
    <property type="entry name" value="Protein kinase-like (PK-like)"/>
    <property type="match status" value="1"/>
</dbReference>
<name>A0ABR2KGX9_9EUKA</name>
<protein>
    <recommendedName>
        <fullName evidence="1">non-specific serine/threonine protein kinase</fullName>
        <ecNumber evidence="1">2.7.11.1</ecNumber>
    </recommendedName>
</protein>
<dbReference type="PROSITE" id="PS50011">
    <property type="entry name" value="PROTEIN_KINASE_DOM"/>
    <property type="match status" value="1"/>
</dbReference>
<gene>
    <name evidence="12" type="ORF">M9Y10_035153</name>
</gene>
<dbReference type="PANTHER" id="PTHR44899">
    <property type="entry name" value="CAMK FAMILY PROTEIN KINASE"/>
    <property type="match status" value="1"/>
</dbReference>
<dbReference type="EMBL" id="JAPFFF010000005">
    <property type="protein sequence ID" value="KAK8890377.1"/>
    <property type="molecule type" value="Genomic_DNA"/>
</dbReference>
<feature type="region of interest" description="Disordered" evidence="10">
    <location>
        <begin position="392"/>
        <end position="441"/>
    </location>
</feature>
<accession>A0ABR2KGX9</accession>
<comment type="catalytic activity">
    <reaction evidence="7">
        <text>L-threonyl-[protein] + ATP = O-phospho-L-threonyl-[protein] + ADP + H(+)</text>
        <dbReference type="Rhea" id="RHEA:46608"/>
        <dbReference type="Rhea" id="RHEA-COMP:11060"/>
        <dbReference type="Rhea" id="RHEA-COMP:11605"/>
        <dbReference type="ChEBI" id="CHEBI:15378"/>
        <dbReference type="ChEBI" id="CHEBI:30013"/>
        <dbReference type="ChEBI" id="CHEBI:30616"/>
        <dbReference type="ChEBI" id="CHEBI:61977"/>
        <dbReference type="ChEBI" id="CHEBI:456216"/>
        <dbReference type="EC" id="2.7.11.1"/>
    </reaction>
</comment>
<evidence type="ECO:0000256" key="2">
    <source>
        <dbReference type="ARBA" id="ARBA00022527"/>
    </source>
</evidence>
<evidence type="ECO:0000313" key="13">
    <source>
        <dbReference type="Proteomes" id="UP001470230"/>
    </source>
</evidence>
<dbReference type="Pfam" id="PF00069">
    <property type="entry name" value="Pkinase"/>
    <property type="match status" value="1"/>
</dbReference>
<keyword evidence="13" id="KW-1185">Reference proteome</keyword>
<feature type="binding site" evidence="9">
    <location>
        <position position="35"/>
    </location>
    <ligand>
        <name>ATP</name>
        <dbReference type="ChEBI" id="CHEBI:30616"/>
    </ligand>
</feature>